<keyword evidence="3" id="KW-0808">Transferase</keyword>
<dbReference type="CDD" id="cd02440">
    <property type="entry name" value="AdoMet_MTases"/>
    <property type="match status" value="1"/>
</dbReference>
<dbReference type="EMBL" id="FWXN01000011">
    <property type="protein sequence ID" value="SMC83860.1"/>
    <property type="molecule type" value="Genomic_DNA"/>
</dbReference>
<evidence type="ECO:0000313" key="4">
    <source>
        <dbReference type="Proteomes" id="UP000192634"/>
    </source>
</evidence>
<organism evidence="3 4">
    <name type="scientific">Janibacter indicus</name>
    <dbReference type="NCBI Taxonomy" id="857417"/>
    <lineage>
        <taxon>Bacteria</taxon>
        <taxon>Bacillati</taxon>
        <taxon>Actinomycetota</taxon>
        <taxon>Actinomycetes</taxon>
        <taxon>Micrococcales</taxon>
        <taxon>Intrasporangiaceae</taxon>
        <taxon>Janibacter</taxon>
    </lineage>
</organism>
<evidence type="ECO:0000259" key="2">
    <source>
        <dbReference type="Pfam" id="PF13649"/>
    </source>
</evidence>
<dbReference type="OrthoDB" id="626362at2"/>
<gene>
    <name evidence="3" type="ORF">SAMN06296429_11165</name>
</gene>
<dbReference type="SUPFAM" id="SSF53335">
    <property type="entry name" value="S-adenosyl-L-methionine-dependent methyltransferases"/>
    <property type="match status" value="1"/>
</dbReference>
<dbReference type="InterPro" id="IPR029063">
    <property type="entry name" value="SAM-dependent_MTases_sf"/>
</dbReference>
<proteinExistence type="predicted"/>
<feature type="domain" description="Methyltransferase" evidence="2">
    <location>
        <begin position="95"/>
        <end position="185"/>
    </location>
</feature>
<sequence length="204" mass="22181">MSLPPLEISDLITPGPARRSEAAARMRASGQERAARLVERLPATDDVLDAGHVEALMRRVHAELQRFGEEMEMPHRISEELGRLRGRTGRPLRRVVDLGCGSGYVLRWLSHDPILAGVELVGVDHDPGLMAWAGELARADGCRARFVGVDAFEPGLAIDDPEATVVISSGVLHHIPATHLPGFFAPTTRPVSRPSPTTTRSRGR</sequence>
<dbReference type="RefSeq" id="WP_084452225.1">
    <property type="nucleotide sequence ID" value="NZ_FWXN01000011.1"/>
</dbReference>
<dbReference type="GO" id="GO:0008168">
    <property type="term" value="F:methyltransferase activity"/>
    <property type="evidence" value="ECO:0007669"/>
    <property type="project" value="UniProtKB-KW"/>
</dbReference>
<dbReference type="GO" id="GO:0032259">
    <property type="term" value="P:methylation"/>
    <property type="evidence" value="ECO:0007669"/>
    <property type="project" value="UniProtKB-KW"/>
</dbReference>
<reference evidence="3 4" key="1">
    <citation type="submission" date="2017-04" db="EMBL/GenBank/DDBJ databases">
        <authorList>
            <person name="Afonso C.L."/>
            <person name="Miller P.J."/>
            <person name="Scott M.A."/>
            <person name="Spackman E."/>
            <person name="Goraichik I."/>
            <person name="Dimitrov K.M."/>
            <person name="Suarez D.L."/>
            <person name="Swayne D.E."/>
        </authorList>
    </citation>
    <scope>NUCLEOTIDE SEQUENCE [LARGE SCALE GENOMIC DNA]</scope>
    <source>
        <strain evidence="3 4">CGMCC 1.12511</strain>
    </source>
</reference>
<feature type="region of interest" description="Disordered" evidence="1">
    <location>
        <begin position="185"/>
        <end position="204"/>
    </location>
</feature>
<dbReference type="Pfam" id="PF13649">
    <property type="entry name" value="Methyltransf_25"/>
    <property type="match status" value="1"/>
</dbReference>
<name>A0A1W2CF93_9MICO</name>
<keyword evidence="3" id="KW-0489">Methyltransferase</keyword>
<dbReference type="AlphaFoldDB" id="A0A1W2CF93"/>
<evidence type="ECO:0000313" key="3">
    <source>
        <dbReference type="EMBL" id="SMC83860.1"/>
    </source>
</evidence>
<protein>
    <submittedName>
        <fullName evidence="3">Methyltransferase domain-containing protein</fullName>
    </submittedName>
</protein>
<dbReference type="Proteomes" id="UP000192634">
    <property type="component" value="Unassembled WGS sequence"/>
</dbReference>
<dbReference type="Gene3D" id="3.40.50.150">
    <property type="entry name" value="Vaccinia Virus protein VP39"/>
    <property type="match status" value="1"/>
</dbReference>
<accession>A0A1W2CF93</accession>
<evidence type="ECO:0000256" key="1">
    <source>
        <dbReference type="SAM" id="MobiDB-lite"/>
    </source>
</evidence>
<feature type="compositionally biased region" description="Low complexity" evidence="1">
    <location>
        <begin position="186"/>
        <end position="204"/>
    </location>
</feature>
<dbReference type="InterPro" id="IPR041698">
    <property type="entry name" value="Methyltransf_25"/>
</dbReference>